<dbReference type="EMBL" id="JAOAOG010000173">
    <property type="protein sequence ID" value="KAJ6242989.1"/>
    <property type="molecule type" value="Genomic_DNA"/>
</dbReference>
<dbReference type="InterPro" id="IPR035979">
    <property type="entry name" value="RBD_domain_sf"/>
</dbReference>
<feature type="compositionally biased region" description="Basic residues" evidence="3">
    <location>
        <begin position="374"/>
        <end position="403"/>
    </location>
</feature>
<comment type="caution">
    <text evidence="6">The sequence shown here is derived from an EMBL/GenBank/DDBJ whole genome shotgun (WGS) entry which is preliminary data.</text>
</comment>
<dbReference type="PROSITE" id="PS50102">
    <property type="entry name" value="RRM"/>
    <property type="match status" value="1"/>
</dbReference>
<dbReference type="PROSITE" id="PS50961">
    <property type="entry name" value="HTH_LA"/>
    <property type="match status" value="1"/>
</dbReference>
<dbReference type="InterPro" id="IPR036390">
    <property type="entry name" value="WH_DNA-bd_sf"/>
</dbReference>
<keyword evidence="7" id="KW-1185">Reference proteome</keyword>
<dbReference type="InterPro" id="IPR006630">
    <property type="entry name" value="La_HTH"/>
</dbReference>
<feature type="domain" description="RRM" evidence="4">
    <location>
        <begin position="92"/>
        <end position="177"/>
    </location>
</feature>
<evidence type="ECO:0000313" key="6">
    <source>
        <dbReference type="EMBL" id="KAJ6242989.1"/>
    </source>
</evidence>
<evidence type="ECO:0000259" key="4">
    <source>
        <dbReference type="PROSITE" id="PS50102"/>
    </source>
</evidence>
<evidence type="ECO:0000313" key="7">
    <source>
        <dbReference type="Proteomes" id="UP001150062"/>
    </source>
</evidence>
<feature type="region of interest" description="Disordered" evidence="3">
    <location>
        <begin position="304"/>
        <end position="337"/>
    </location>
</feature>
<dbReference type="SMART" id="SM00715">
    <property type="entry name" value="LA"/>
    <property type="match status" value="1"/>
</dbReference>
<dbReference type="CDD" id="cd00590">
    <property type="entry name" value="RRM_SF"/>
    <property type="match status" value="1"/>
</dbReference>
<keyword evidence="1 2" id="KW-0694">RNA-binding</keyword>
<evidence type="ECO:0000256" key="3">
    <source>
        <dbReference type="SAM" id="MobiDB-lite"/>
    </source>
</evidence>
<dbReference type="InterPro" id="IPR012677">
    <property type="entry name" value="Nucleotide-bd_a/b_plait_sf"/>
</dbReference>
<feature type="domain" description="HTH La-type RNA-binding" evidence="5">
    <location>
        <begin position="1"/>
        <end position="87"/>
    </location>
</feature>
<dbReference type="Gene3D" id="3.30.70.330">
    <property type="match status" value="1"/>
</dbReference>
<sequence length="415" mass="48871">MDSKSILEQLEFYFSDSNLSKDNWLVTKIRKQKERYVNIGELLRFNKLKKLGATKKSVLLAVGKSDVLELNEQQTHLRRINKFTKAKNYDSFTLCAQNIDQSETIDSLTKTFSQFGKVQYTQIPKNRISGLNFGYGFVEYSNEQEMLSAIQSFQKDNFSLIKCVPKLEWLKIRNQNNKNKKKKNNKRKKTRSFSTQLLGVRKKSDQNEKKKIKVCNFSAETDQDLITEFMNWNSNSSVKSVTFNSSTAIVEFQPDTDLEKVISGAKNDYELIGDKDTTFEILKDLSAVSKDKILKQLEKKKLKSKLKKKKKEMQKEKEKELIKKKKKKKNKNNKKNIKNVLQLNLLNNQKTTKNFLKQKRMLKYFQKINDLSKRHQQNLNRKRSFKKKNQNTKHNQIQKKKRSNSFSVKMIKDKK</sequence>
<dbReference type="Gene3D" id="1.10.10.10">
    <property type="entry name" value="Winged helix-like DNA-binding domain superfamily/Winged helix DNA-binding domain"/>
    <property type="match status" value="1"/>
</dbReference>
<dbReference type="InterPro" id="IPR000504">
    <property type="entry name" value="RRM_dom"/>
</dbReference>
<dbReference type="PANTHER" id="PTHR10352">
    <property type="entry name" value="EUKARYOTIC TRANSLATION INITIATION FACTOR 3 SUBUNIT G"/>
    <property type="match status" value="1"/>
</dbReference>
<reference evidence="6" key="1">
    <citation type="submission" date="2022-08" db="EMBL/GenBank/DDBJ databases">
        <title>Novel sulfate-reducing endosymbionts in the free-living metamonad Anaeramoeba.</title>
        <authorList>
            <person name="Jerlstrom-Hultqvist J."/>
            <person name="Cepicka I."/>
            <person name="Gallot-Lavallee L."/>
            <person name="Salas-Leiva D."/>
            <person name="Curtis B.A."/>
            <person name="Zahonova K."/>
            <person name="Pipaliya S."/>
            <person name="Dacks J."/>
            <person name="Roger A.J."/>
        </authorList>
    </citation>
    <scope>NUCLEOTIDE SEQUENCE</scope>
    <source>
        <strain evidence="6">Schooner1</strain>
    </source>
</reference>
<dbReference type="Proteomes" id="UP001150062">
    <property type="component" value="Unassembled WGS sequence"/>
</dbReference>
<dbReference type="SUPFAM" id="SSF46785">
    <property type="entry name" value="Winged helix' DNA-binding domain"/>
    <property type="match status" value="1"/>
</dbReference>
<organism evidence="6 7">
    <name type="scientific">Anaeramoeba flamelloides</name>
    <dbReference type="NCBI Taxonomy" id="1746091"/>
    <lineage>
        <taxon>Eukaryota</taxon>
        <taxon>Metamonada</taxon>
        <taxon>Anaeramoebidae</taxon>
        <taxon>Anaeramoeba</taxon>
    </lineage>
</organism>
<proteinExistence type="predicted"/>
<dbReference type="SUPFAM" id="SSF54928">
    <property type="entry name" value="RNA-binding domain, RBD"/>
    <property type="match status" value="1"/>
</dbReference>
<dbReference type="InterPro" id="IPR036388">
    <property type="entry name" value="WH-like_DNA-bd_sf"/>
</dbReference>
<feature type="region of interest" description="Disordered" evidence="3">
    <location>
        <begin position="372"/>
        <end position="415"/>
    </location>
</feature>
<gene>
    <name evidence="6" type="ORF">M0813_02846</name>
</gene>
<dbReference type="SMART" id="SM00360">
    <property type="entry name" value="RRM"/>
    <property type="match status" value="1"/>
</dbReference>
<evidence type="ECO:0000259" key="5">
    <source>
        <dbReference type="PROSITE" id="PS50961"/>
    </source>
</evidence>
<evidence type="ECO:0000256" key="1">
    <source>
        <dbReference type="ARBA" id="ARBA00022884"/>
    </source>
</evidence>
<dbReference type="InterPro" id="IPR002344">
    <property type="entry name" value="Lupus_La"/>
</dbReference>
<feature type="compositionally biased region" description="Basic residues" evidence="3">
    <location>
        <begin position="322"/>
        <end position="337"/>
    </location>
</feature>
<dbReference type="Pfam" id="PF05383">
    <property type="entry name" value="La"/>
    <property type="match status" value="1"/>
</dbReference>
<protein>
    <submittedName>
        <fullName evidence="6">La-related protein</fullName>
    </submittedName>
</protein>
<accession>A0ABQ8YEG9</accession>
<dbReference type="Pfam" id="PF00076">
    <property type="entry name" value="RRM_1"/>
    <property type="match status" value="1"/>
</dbReference>
<dbReference type="PRINTS" id="PR00302">
    <property type="entry name" value="LUPUSLA"/>
</dbReference>
<evidence type="ECO:0000256" key="2">
    <source>
        <dbReference type="PROSITE-ProRule" id="PRU00332"/>
    </source>
</evidence>
<name>A0ABQ8YEG9_9EUKA</name>